<proteinExistence type="predicted"/>
<name>A0A5M8P0Z2_9BACT</name>
<dbReference type="EMBL" id="SNRX01000010">
    <property type="protein sequence ID" value="KAA6302074.1"/>
    <property type="molecule type" value="Genomic_DNA"/>
</dbReference>
<dbReference type="InterPro" id="IPR013783">
    <property type="entry name" value="Ig-like_fold"/>
</dbReference>
<evidence type="ECO:0008006" key="3">
    <source>
        <dbReference type="Google" id="ProtNLM"/>
    </source>
</evidence>
<evidence type="ECO:0000313" key="1">
    <source>
        <dbReference type="EMBL" id="KAA6302074.1"/>
    </source>
</evidence>
<organism evidence="1 2">
    <name type="scientific">Candidatus Ordinivivax streblomastigis</name>
    <dbReference type="NCBI Taxonomy" id="2540710"/>
    <lineage>
        <taxon>Bacteria</taxon>
        <taxon>Pseudomonadati</taxon>
        <taxon>Bacteroidota</taxon>
        <taxon>Bacteroidia</taxon>
        <taxon>Bacteroidales</taxon>
        <taxon>Candidatus Ordinivivax</taxon>
    </lineage>
</organism>
<sequence length="406" mass="44549">MKRIVLITGLLLVITFTGQSQVKIGNASGNVDPYPFSLLELDATDRGVRLPQVTATQATALETYLTDSQTPPAEKDRAVGLLVYNLDTKKLLLWDIHGSWQNLSDRAACVNVSSISISGATTYTEYGSDLELTATSDAPAASEPFYTWYKDTEPIATGKTFTVQRNDLTPRWAGKYSVEVLTCVSGALATLKSAEVEVNIHQQATLSVTTLTQTLTVNNSLQTATFEVTAPNVPKLFVVSDADRIFNKVESVVSSSPNKHIVTISVKPSMITNSNRIIQFRFYDADNGNLSELCTITQPATADIVDLGSCFLYNYNMTKPFDEAVNFCRSLVWNGKRASLPTMELKKSNPSLLLTLLDVVDTNYWVIDKSYSVPAWAKRNASDGIETNPSVPANNELYALRCIMPK</sequence>
<gene>
    <name evidence="1" type="ORF">EZS26_001675</name>
</gene>
<dbReference type="AlphaFoldDB" id="A0A5M8P0Z2"/>
<reference evidence="1 2" key="1">
    <citation type="submission" date="2019-03" db="EMBL/GenBank/DDBJ databases">
        <title>Single cell metagenomics reveals metabolic interactions within the superorganism composed of flagellate Streblomastix strix and complex community of Bacteroidetes bacteria on its surface.</title>
        <authorList>
            <person name="Treitli S.C."/>
            <person name="Kolisko M."/>
            <person name="Husnik F."/>
            <person name="Keeling P."/>
            <person name="Hampl V."/>
        </authorList>
    </citation>
    <scope>NUCLEOTIDE SEQUENCE [LARGE SCALE GENOMIC DNA]</scope>
    <source>
        <strain evidence="1">St1</strain>
    </source>
</reference>
<dbReference type="Proteomes" id="UP000324575">
    <property type="component" value="Unassembled WGS sequence"/>
</dbReference>
<protein>
    <recommendedName>
        <fullName evidence="3">Ig-like domain-containing protein</fullName>
    </recommendedName>
</protein>
<dbReference type="Gene3D" id="2.60.40.10">
    <property type="entry name" value="Immunoglobulins"/>
    <property type="match status" value="1"/>
</dbReference>
<comment type="caution">
    <text evidence="1">The sequence shown here is derived from an EMBL/GenBank/DDBJ whole genome shotgun (WGS) entry which is preliminary data.</text>
</comment>
<evidence type="ECO:0000313" key="2">
    <source>
        <dbReference type="Proteomes" id="UP000324575"/>
    </source>
</evidence>
<accession>A0A5M8P0Z2</accession>